<name>A0AAN4ZQM9_9BILA</name>
<dbReference type="Pfam" id="PF09311">
    <property type="entry name" value="Rab5-bind"/>
    <property type="match status" value="1"/>
</dbReference>
<dbReference type="Proteomes" id="UP001328107">
    <property type="component" value="Unassembled WGS sequence"/>
</dbReference>
<comment type="caution">
    <text evidence="2">The sequence shown here is derived from an EMBL/GenBank/DDBJ whole genome shotgun (WGS) entry which is preliminary data.</text>
</comment>
<sequence>MREEPIDITSDADSLQYAVLKTREELIECKAAKEYNEAEMRDEIAALSQLHEEKAAKEQRENEMMAKLNEAHTSLGIANSQVGN</sequence>
<feature type="domain" description="Rabaptin GTPase-Rab5 binding" evidence="1">
    <location>
        <begin position="2"/>
        <end position="80"/>
    </location>
</feature>
<proteinExistence type="predicted"/>
<gene>
    <name evidence="2" type="ORF">PMAYCL1PPCAC_13481</name>
</gene>
<evidence type="ECO:0000313" key="3">
    <source>
        <dbReference type="Proteomes" id="UP001328107"/>
    </source>
</evidence>
<evidence type="ECO:0000313" key="2">
    <source>
        <dbReference type="EMBL" id="GMR43286.1"/>
    </source>
</evidence>
<reference evidence="3" key="1">
    <citation type="submission" date="2022-10" db="EMBL/GenBank/DDBJ databases">
        <title>Genome assembly of Pristionchus species.</title>
        <authorList>
            <person name="Yoshida K."/>
            <person name="Sommer R.J."/>
        </authorList>
    </citation>
    <scope>NUCLEOTIDE SEQUENCE [LARGE SCALE GENOMIC DNA]</scope>
    <source>
        <strain evidence="3">RS5460</strain>
    </source>
</reference>
<dbReference type="EMBL" id="BTRK01000003">
    <property type="protein sequence ID" value="GMR43286.1"/>
    <property type="molecule type" value="Genomic_DNA"/>
</dbReference>
<protein>
    <recommendedName>
        <fullName evidence="1">Rabaptin GTPase-Rab5 binding domain-containing protein</fullName>
    </recommendedName>
</protein>
<accession>A0AAN4ZQM9</accession>
<dbReference type="AlphaFoldDB" id="A0AAN4ZQM9"/>
<feature type="non-terminal residue" evidence="2">
    <location>
        <position position="84"/>
    </location>
</feature>
<evidence type="ECO:0000259" key="1">
    <source>
        <dbReference type="Pfam" id="PF09311"/>
    </source>
</evidence>
<dbReference type="InterPro" id="IPR015390">
    <property type="entry name" value="Rabaptin_Rab5-bd_dom"/>
</dbReference>
<keyword evidence="3" id="KW-1185">Reference proteome</keyword>
<organism evidence="2 3">
    <name type="scientific">Pristionchus mayeri</name>
    <dbReference type="NCBI Taxonomy" id="1317129"/>
    <lineage>
        <taxon>Eukaryota</taxon>
        <taxon>Metazoa</taxon>
        <taxon>Ecdysozoa</taxon>
        <taxon>Nematoda</taxon>
        <taxon>Chromadorea</taxon>
        <taxon>Rhabditida</taxon>
        <taxon>Rhabditina</taxon>
        <taxon>Diplogasteromorpha</taxon>
        <taxon>Diplogasteroidea</taxon>
        <taxon>Neodiplogasteridae</taxon>
        <taxon>Pristionchus</taxon>
    </lineage>
</organism>